<dbReference type="RefSeq" id="WP_097280452.1">
    <property type="nucleotide sequence ID" value="NZ_OCNJ01000008.1"/>
</dbReference>
<gene>
    <name evidence="3" type="ORF">SAMN05421508_10845</name>
</gene>
<feature type="chain" id="PRO_5012041194" evidence="1">
    <location>
        <begin position="20"/>
        <end position="288"/>
    </location>
</feature>
<feature type="domain" description="Glycoside-hydrolase family GH114 TIM-barrel" evidence="2">
    <location>
        <begin position="55"/>
        <end position="280"/>
    </location>
</feature>
<feature type="signal peptide" evidence="1">
    <location>
        <begin position="1"/>
        <end position="19"/>
    </location>
</feature>
<evidence type="ECO:0000313" key="4">
    <source>
        <dbReference type="Proteomes" id="UP000219621"/>
    </source>
</evidence>
<accession>A0A286GUA4</accession>
<evidence type="ECO:0000256" key="1">
    <source>
        <dbReference type="SAM" id="SignalP"/>
    </source>
</evidence>
<keyword evidence="1" id="KW-0732">Signal</keyword>
<dbReference type="InterPro" id="IPR004352">
    <property type="entry name" value="GH114_TIM-barrel"/>
</dbReference>
<dbReference type="Gene3D" id="3.20.20.70">
    <property type="entry name" value="Aldolase class I"/>
    <property type="match status" value="1"/>
</dbReference>
<dbReference type="InterPro" id="IPR016062">
    <property type="entry name" value="TM1410-rel"/>
</dbReference>
<dbReference type="SUPFAM" id="SSF51445">
    <property type="entry name" value="(Trans)glycosidases"/>
    <property type="match status" value="1"/>
</dbReference>
<evidence type="ECO:0000259" key="2">
    <source>
        <dbReference type="Pfam" id="PF03537"/>
    </source>
</evidence>
<dbReference type="PRINTS" id="PR01545">
    <property type="entry name" value="THEMAYE10DUF"/>
</dbReference>
<dbReference type="InterPro" id="IPR017853">
    <property type="entry name" value="GH"/>
</dbReference>
<reference evidence="3 4" key="1">
    <citation type="submission" date="2017-09" db="EMBL/GenBank/DDBJ databases">
        <authorList>
            <person name="Ehlers B."/>
            <person name="Leendertz F.H."/>
        </authorList>
    </citation>
    <scope>NUCLEOTIDE SEQUENCE [LARGE SCALE GENOMIC DNA]</scope>
    <source>
        <strain evidence="3 4">USBA 140</strain>
    </source>
</reference>
<evidence type="ECO:0000313" key="3">
    <source>
        <dbReference type="EMBL" id="SOD98669.1"/>
    </source>
</evidence>
<sequence length="288" mass="32021">MIGCLAGCLAGLAASPAGAAEPAPPRVEAARLAAPWVVYYSDQAPLDAFDPYGLVVLDSEYHPPLRPLADRGKTLLGYVSLGEVERHRPWFAAVEAEGLLGDENPNWPGSFYVDVRDPRWTQRVLTDIVPGILRRGFHGVFLDTLDNPVYLEEADPVRWSGMTEAAATLVRALRLHYPRMPIMLNRAYALLPAVGGSIDMVLGESVHADYDFDAKTYGWVEDELYREQVRLLKDAKARHPGLAVMTLDYWRPDDAATIARIYAEQRRNGFNPYVATVELDRIVPEPPP</sequence>
<proteinExistence type="predicted"/>
<name>A0A286GUA4_9PROT</name>
<protein>
    <submittedName>
        <fullName evidence="3">Extracellular protein</fullName>
    </submittedName>
</protein>
<dbReference type="OrthoDB" id="10730at2"/>
<dbReference type="Proteomes" id="UP000219621">
    <property type="component" value="Unassembled WGS sequence"/>
</dbReference>
<dbReference type="Pfam" id="PF03537">
    <property type="entry name" value="Glyco_hydro_114"/>
    <property type="match status" value="1"/>
</dbReference>
<organism evidence="3 4">
    <name type="scientific">Caenispirillum bisanense</name>
    <dbReference type="NCBI Taxonomy" id="414052"/>
    <lineage>
        <taxon>Bacteria</taxon>
        <taxon>Pseudomonadati</taxon>
        <taxon>Pseudomonadota</taxon>
        <taxon>Alphaproteobacteria</taxon>
        <taxon>Rhodospirillales</taxon>
        <taxon>Novispirillaceae</taxon>
        <taxon>Caenispirillum</taxon>
    </lineage>
</organism>
<dbReference type="PANTHER" id="PTHR35882:SF2">
    <property type="entry name" value="PELA"/>
    <property type="match status" value="1"/>
</dbReference>
<keyword evidence="4" id="KW-1185">Reference proteome</keyword>
<dbReference type="PANTHER" id="PTHR35882">
    <property type="entry name" value="PELA"/>
    <property type="match status" value="1"/>
</dbReference>
<dbReference type="EMBL" id="OCNJ01000008">
    <property type="protein sequence ID" value="SOD98669.1"/>
    <property type="molecule type" value="Genomic_DNA"/>
</dbReference>
<dbReference type="InterPro" id="IPR013785">
    <property type="entry name" value="Aldolase_TIM"/>
</dbReference>
<dbReference type="AlphaFoldDB" id="A0A286GUA4"/>